<dbReference type="CDD" id="cd01555">
    <property type="entry name" value="UdpNAET"/>
    <property type="match status" value="1"/>
</dbReference>
<dbReference type="Gene3D" id="3.65.10.10">
    <property type="entry name" value="Enolpyruvate transferase domain"/>
    <property type="match status" value="2"/>
</dbReference>
<feature type="active site" description="Proton donor" evidence="13">
    <location>
        <position position="117"/>
    </location>
</feature>
<evidence type="ECO:0000256" key="2">
    <source>
        <dbReference type="ARBA" id="ARBA00004752"/>
    </source>
</evidence>
<dbReference type="GO" id="GO:0009252">
    <property type="term" value="P:peptidoglycan biosynthetic process"/>
    <property type="evidence" value="ECO:0007669"/>
    <property type="project" value="UniProtKB-UniRule"/>
</dbReference>
<evidence type="ECO:0000256" key="10">
    <source>
        <dbReference type="ARBA" id="ARBA00023317"/>
    </source>
</evidence>
<dbReference type="PANTHER" id="PTHR43783:SF1">
    <property type="entry name" value="UDP-N-ACETYLGLUCOSAMINE 1-CARBOXYVINYLTRANSFERASE"/>
    <property type="match status" value="1"/>
</dbReference>
<reference evidence="15 16" key="1">
    <citation type="journal article" date="2011" name="J. Bacteriol.">
        <title>Complete Genome Sequence of the Aerobic Marine Methanotroph Methylomonas methanica MC09.</title>
        <authorList>
            <person name="Boden R."/>
            <person name="Cunliffe M."/>
            <person name="Scanlan J."/>
            <person name="Moussard H."/>
            <person name="Kits K.D."/>
            <person name="Klotz M.G."/>
            <person name="Jetten M.S."/>
            <person name="Vuilleumier S."/>
            <person name="Han J."/>
            <person name="Peters L."/>
            <person name="Mikhailova N."/>
            <person name="Teshima H."/>
            <person name="Tapia R."/>
            <person name="Kyrpides N."/>
            <person name="Ivanova N."/>
            <person name="Pagani I."/>
            <person name="Cheng J.F."/>
            <person name="Goodwin L."/>
            <person name="Han C."/>
            <person name="Hauser L."/>
            <person name="Land M.L."/>
            <person name="Lapidus A."/>
            <person name="Lucas S."/>
            <person name="Pitluck S."/>
            <person name="Woyke T."/>
            <person name="Stein L."/>
            <person name="Murrell J.C."/>
        </authorList>
    </citation>
    <scope>NUCLEOTIDE SEQUENCE [LARGE SCALE GENOMIC DNA]</scope>
    <source>
        <strain evidence="15 16">MC09</strain>
    </source>
</reference>
<dbReference type="UniPathway" id="UPA00219"/>
<dbReference type="OrthoDB" id="9803760at2"/>
<evidence type="ECO:0000256" key="13">
    <source>
        <dbReference type="HAMAP-Rule" id="MF_00111"/>
    </source>
</evidence>
<sequence>MDKLLISGGEPLDGELRISGAKNAALPILAATILSEPPVSVGNIPHLHDITTTLELLGQMGVGLMVDEKMNIEVDSSTIDKYEAPYELVKTMRASILVLGPLLARFGEAHVSLPGGCAIGTRPVDIHIDALIKLGADIQVEAGYIHAKCKRLKGCRLVLDKITVTGTENILMAATLAEGTTIIENAAKEPEVSDLAHFLNKMGAKITGIGTDILTVEGVDKLGVPNLHYNILPDRIETGTYLVAGAISRGRVRLKNTDPTTLDAVLDKLKEAGAEITTGDNWIELNMHGKRPKAVSVRTAPYPAFPTDMQAQFTALNAVAEGVGLITETVFENRFMHVQEMQRMGAQIKIESNTAIITGIERLTGAPVMATDLRASASLVLAALVADGNTLVDRIYHIDRGYDHIEEKLTQLGASIRRVPN</sequence>
<protein>
    <recommendedName>
        <fullName evidence="13">UDP-N-acetylglucosamine 1-carboxyvinyltransferase</fullName>
        <ecNumber evidence="13">2.5.1.7</ecNumber>
    </recommendedName>
    <alternativeName>
        <fullName evidence="13">Enoylpyruvate transferase</fullName>
    </alternativeName>
    <alternativeName>
        <fullName evidence="13">UDP-N-acetylglucosamine enolpyruvyl transferase</fullName>
        <shortName evidence="13">EPT</shortName>
    </alternativeName>
</protein>
<gene>
    <name evidence="13" type="primary">murA</name>
    <name evidence="15" type="ordered locus">Metme_0697</name>
</gene>
<dbReference type="GO" id="GO:0071555">
    <property type="term" value="P:cell wall organization"/>
    <property type="evidence" value="ECO:0007669"/>
    <property type="project" value="UniProtKB-KW"/>
</dbReference>
<dbReference type="eggNOG" id="COG0766">
    <property type="taxonomic scope" value="Bacteria"/>
</dbReference>
<feature type="binding site" evidence="13">
    <location>
        <begin position="22"/>
        <end position="23"/>
    </location>
    <ligand>
        <name>phosphoenolpyruvate</name>
        <dbReference type="ChEBI" id="CHEBI:58702"/>
    </ligand>
</feature>
<evidence type="ECO:0000256" key="4">
    <source>
        <dbReference type="ARBA" id="ARBA00022618"/>
    </source>
</evidence>
<comment type="catalytic activity">
    <reaction evidence="12 13">
        <text>phosphoenolpyruvate + UDP-N-acetyl-alpha-D-glucosamine = UDP-N-acetyl-3-O-(1-carboxyvinyl)-alpha-D-glucosamine + phosphate</text>
        <dbReference type="Rhea" id="RHEA:18681"/>
        <dbReference type="ChEBI" id="CHEBI:43474"/>
        <dbReference type="ChEBI" id="CHEBI:57705"/>
        <dbReference type="ChEBI" id="CHEBI:58702"/>
        <dbReference type="ChEBI" id="CHEBI:68483"/>
        <dbReference type="EC" id="2.5.1.7"/>
    </reaction>
</comment>
<evidence type="ECO:0000313" key="15">
    <source>
        <dbReference type="EMBL" id="AEF99138.1"/>
    </source>
</evidence>
<dbReference type="PANTHER" id="PTHR43783">
    <property type="entry name" value="UDP-N-ACETYLGLUCOSAMINE 1-CARBOXYVINYLTRANSFERASE"/>
    <property type="match status" value="1"/>
</dbReference>
<keyword evidence="6 13" id="KW-0133">Cell shape</keyword>
<keyword evidence="7 13" id="KW-0573">Peptidoglycan synthesis</keyword>
<comment type="function">
    <text evidence="13">Cell wall formation. Adds enolpyruvyl to UDP-N-acetylglucosamine.</text>
</comment>
<evidence type="ECO:0000256" key="9">
    <source>
        <dbReference type="ARBA" id="ARBA00023316"/>
    </source>
</evidence>
<dbReference type="GO" id="GO:0051301">
    <property type="term" value="P:cell division"/>
    <property type="evidence" value="ECO:0007669"/>
    <property type="project" value="UniProtKB-KW"/>
</dbReference>
<comment type="similarity">
    <text evidence="11 13">Belongs to the EPSP synthase family. MurA subfamily.</text>
</comment>
<dbReference type="NCBIfam" id="NF006873">
    <property type="entry name" value="PRK09369.1"/>
    <property type="match status" value="1"/>
</dbReference>
<feature type="binding site" evidence="13">
    <location>
        <position position="330"/>
    </location>
    <ligand>
        <name>UDP-N-acetyl-alpha-D-glucosamine</name>
        <dbReference type="ChEBI" id="CHEBI:57705"/>
    </ligand>
</feature>
<feature type="binding site" evidence="13">
    <location>
        <position position="93"/>
    </location>
    <ligand>
        <name>UDP-N-acetyl-alpha-D-glucosamine</name>
        <dbReference type="ChEBI" id="CHEBI:57705"/>
    </ligand>
</feature>
<keyword evidence="16" id="KW-1185">Reference proteome</keyword>
<dbReference type="SUPFAM" id="SSF55205">
    <property type="entry name" value="EPT/RTPC-like"/>
    <property type="match status" value="1"/>
</dbReference>
<feature type="binding site" evidence="13">
    <location>
        <position position="308"/>
    </location>
    <ligand>
        <name>UDP-N-acetyl-alpha-D-glucosamine</name>
        <dbReference type="ChEBI" id="CHEBI:57705"/>
    </ligand>
</feature>
<evidence type="ECO:0000313" key="16">
    <source>
        <dbReference type="Proteomes" id="UP000008888"/>
    </source>
</evidence>
<dbReference type="Proteomes" id="UP000008888">
    <property type="component" value="Chromosome"/>
</dbReference>
<keyword evidence="3 13" id="KW-0963">Cytoplasm</keyword>
<keyword evidence="4 13" id="KW-0132">Cell division</keyword>
<evidence type="ECO:0000256" key="5">
    <source>
        <dbReference type="ARBA" id="ARBA00022679"/>
    </source>
</evidence>
<evidence type="ECO:0000256" key="6">
    <source>
        <dbReference type="ARBA" id="ARBA00022960"/>
    </source>
</evidence>
<accession>G0A4X5</accession>
<comment type="subcellular location">
    <subcellularLocation>
        <location evidence="1 13">Cytoplasm</location>
    </subcellularLocation>
</comment>
<evidence type="ECO:0000259" key="14">
    <source>
        <dbReference type="Pfam" id="PF00275"/>
    </source>
</evidence>
<dbReference type="InterPro" id="IPR001986">
    <property type="entry name" value="Enolpyruvate_Tfrase_dom"/>
</dbReference>
<evidence type="ECO:0000256" key="7">
    <source>
        <dbReference type="ARBA" id="ARBA00022984"/>
    </source>
</evidence>
<dbReference type="AlphaFoldDB" id="G0A4X5"/>
<evidence type="ECO:0000256" key="11">
    <source>
        <dbReference type="ARBA" id="ARBA00038367"/>
    </source>
</evidence>
<dbReference type="InterPro" id="IPR013792">
    <property type="entry name" value="RNA3'P_cycl/enolpyr_Trfase_a/b"/>
</dbReference>
<comment type="caution">
    <text evidence="13">Lacks conserved residue(s) required for the propagation of feature annotation.</text>
</comment>
<dbReference type="STRING" id="857087.Metme_0697"/>
<proteinExistence type="inferred from homology"/>
<dbReference type="GO" id="GO:0008360">
    <property type="term" value="P:regulation of cell shape"/>
    <property type="evidence" value="ECO:0007669"/>
    <property type="project" value="UniProtKB-KW"/>
</dbReference>
<dbReference type="HAMAP" id="MF_00111">
    <property type="entry name" value="MurA"/>
    <property type="match status" value="1"/>
</dbReference>
<reference evidence="16" key="3">
    <citation type="submission" date="2011-05" db="EMBL/GenBank/DDBJ databases">
        <title>Complete sequence of Methylomonas methanica MC09.</title>
        <authorList>
            <consortium name="US DOE Joint Genome Institute"/>
            <person name="Lucas S."/>
            <person name="Han J."/>
            <person name="Lapidus A."/>
            <person name="Cheng J.-F."/>
            <person name="Goodwin L."/>
            <person name="Pitluck S."/>
            <person name="Peters L."/>
            <person name="Mikhailova N."/>
            <person name="Teshima H."/>
            <person name="Han C."/>
            <person name="Tapia R."/>
            <person name="Land M."/>
            <person name="Hauser L."/>
            <person name="Kyrpides N."/>
            <person name="Ivanova N."/>
            <person name="Pagani I."/>
            <person name="Stein L."/>
            <person name="Woyke T."/>
        </authorList>
    </citation>
    <scope>NUCLEOTIDE SEQUENCE [LARGE SCALE GENOMIC DNA]</scope>
    <source>
        <strain evidence="16">MC09</strain>
    </source>
</reference>
<dbReference type="EC" id="2.5.1.7" evidence="13"/>
<keyword evidence="9 13" id="KW-0961">Cell wall biogenesis/degradation</keyword>
<dbReference type="FunFam" id="3.65.10.10:FF:000001">
    <property type="entry name" value="UDP-N-acetylglucosamine 1-carboxyvinyltransferase"/>
    <property type="match status" value="1"/>
</dbReference>
<evidence type="ECO:0000256" key="12">
    <source>
        <dbReference type="ARBA" id="ARBA00047527"/>
    </source>
</evidence>
<dbReference type="FunFam" id="3.65.10.10:FF:000002">
    <property type="entry name" value="UDP-N-acetylglucosamine 1-carboxyvinyltransferase"/>
    <property type="match status" value="1"/>
</dbReference>
<keyword evidence="5 13" id="KW-0808">Transferase</keyword>
<evidence type="ECO:0000256" key="3">
    <source>
        <dbReference type="ARBA" id="ARBA00022490"/>
    </source>
</evidence>
<dbReference type="GO" id="GO:0019277">
    <property type="term" value="P:UDP-N-acetylgalactosamine biosynthetic process"/>
    <property type="evidence" value="ECO:0007669"/>
    <property type="project" value="InterPro"/>
</dbReference>
<name>G0A4X5_METMM</name>
<dbReference type="Pfam" id="PF00275">
    <property type="entry name" value="EPSP_synthase"/>
    <property type="match status" value="1"/>
</dbReference>
<dbReference type="InterPro" id="IPR050068">
    <property type="entry name" value="MurA_subfamily"/>
</dbReference>
<dbReference type="GO" id="GO:0005737">
    <property type="term" value="C:cytoplasm"/>
    <property type="evidence" value="ECO:0007669"/>
    <property type="project" value="UniProtKB-SubCell"/>
</dbReference>
<dbReference type="HOGENOM" id="CLU_027387_0_0_6"/>
<comment type="pathway">
    <text evidence="2 13">Cell wall biogenesis; peptidoglycan biosynthesis.</text>
</comment>
<keyword evidence="10 13" id="KW-0670">Pyruvate</keyword>
<feature type="modified residue" description="2-(S-cysteinyl)pyruvic acid O-phosphothioketal" evidence="13">
    <location>
        <position position="117"/>
    </location>
</feature>
<feature type="domain" description="Enolpyruvate transferase" evidence="14">
    <location>
        <begin position="7"/>
        <end position="409"/>
    </location>
</feature>
<dbReference type="RefSeq" id="WP_013817409.1">
    <property type="nucleotide sequence ID" value="NC_015572.1"/>
</dbReference>
<dbReference type="InterPro" id="IPR005750">
    <property type="entry name" value="UDP_GlcNAc_COvinyl_MurA"/>
</dbReference>
<dbReference type="GO" id="GO:0008760">
    <property type="term" value="F:UDP-N-acetylglucosamine 1-carboxyvinyltransferase activity"/>
    <property type="evidence" value="ECO:0007669"/>
    <property type="project" value="UniProtKB-UniRule"/>
</dbReference>
<reference key="2">
    <citation type="submission" date="2011-05" db="EMBL/GenBank/DDBJ databases">
        <title>Complete genome sequence of the aerobic marine methanotroph Methylomonas methanica MC09.</title>
        <authorList>
            <person name="Boden R."/>
            <person name="Cunliffe M."/>
            <person name="Scanlan J."/>
            <person name="Moussard H."/>
            <person name="Kits K.D."/>
            <person name="Klotz M."/>
            <person name="Jetten M."/>
            <person name="Vuilleumier S."/>
            <person name="Han J."/>
            <person name="Peters L."/>
            <person name="Mikhailova N."/>
            <person name="Teshima H."/>
            <person name="Tapia R."/>
            <person name="Kyrpides N."/>
            <person name="Ivanova N."/>
            <person name="Pagani I."/>
            <person name="Cheng J.-F."/>
            <person name="Goodwin L."/>
            <person name="Han C."/>
            <person name="Hauser L."/>
            <person name="Land M."/>
            <person name="Lapidus A."/>
            <person name="Lucas S."/>
            <person name="Pitluck S."/>
            <person name="Woyke T."/>
            <person name="Stein L.Y."/>
            <person name="Murrell C."/>
        </authorList>
    </citation>
    <scope>NUCLEOTIDE SEQUENCE</scope>
    <source>
        <strain>MC09</strain>
    </source>
</reference>
<dbReference type="KEGG" id="mmt:Metme_0697"/>
<dbReference type="NCBIfam" id="TIGR01072">
    <property type="entry name" value="murA"/>
    <property type="match status" value="1"/>
</dbReference>
<organism evidence="15 16">
    <name type="scientific">Methylomonas methanica (strain DSM 25384 / MC09)</name>
    <dbReference type="NCBI Taxonomy" id="857087"/>
    <lineage>
        <taxon>Bacteria</taxon>
        <taxon>Pseudomonadati</taxon>
        <taxon>Pseudomonadota</taxon>
        <taxon>Gammaproteobacteria</taxon>
        <taxon>Methylococcales</taxon>
        <taxon>Methylococcaceae</taxon>
        <taxon>Methylomonas</taxon>
    </lineage>
</organism>
<dbReference type="EMBL" id="CP002738">
    <property type="protein sequence ID" value="AEF99138.1"/>
    <property type="molecule type" value="Genomic_DNA"/>
</dbReference>
<dbReference type="InterPro" id="IPR036968">
    <property type="entry name" value="Enolpyruvate_Tfrase_sf"/>
</dbReference>
<keyword evidence="8 13" id="KW-0131">Cell cycle</keyword>
<evidence type="ECO:0000256" key="8">
    <source>
        <dbReference type="ARBA" id="ARBA00023306"/>
    </source>
</evidence>
<evidence type="ECO:0000256" key="1">
    <source>
        <dbReference type="ARBA" id="ARBA00004496"/>
    </source>
</evidence>